<dbReference type="Gene3D" id="3.90.1140.10">
    <property type="entry name" value="Cyclic phosphodiesterase"/>
    <property type="match status" value="1"/>
</dbReference>
<evidence type="ECO:0000313" key="2">
    <source>
        <dbReference type="Proteomes" id="UP000294887"/>
    </source>
</evidence>
<dbReference type="Proteomes" id="UP000294887">
    <property type="component" value="Unassembled WGS sequence"/>
</dbReference>
<sequence length="248" mass="29154">MNNPSSSTQIPESDIQSQERYAIYFTLPTDHPVYRLATLWLGYDVCTGRHIEDFEKTVYHRDLDELAKFSTNPKKYGFHATLKAPFRLQSGKNIEELESALDEFSKNYRPFKCKPLKIKKMDKLLALTPIKPCKKLTALASDCVTTFEDFRAPNTEIERARRDPDNLTPHQTELLDKWGYPFVMDEFNFHMTLSNQLKKKDIKIVRKCLKQLFRSFLGKPFHVDQICLFHQTNYHEPFKLVRRYPLVG</sequence>
<dbReference type="Pfam" id="PF06299">
    <property type="entry name" value="DUF1045"/>
    <property type="match status" value="1"/>
</dbReference>
<keyword evidence="2" id="KW-1185">Reference proteome</keyword>
<evidence type="ECO:0000313" key="1">
    <source>
        <dbReference type="EMBL" id="TCJ85041.1"/>
    </source>
</evidence>
<protein>
    <submittedName>
        <fullName evidence="1">Putative phosphonate metabolism protein</fullName>
    </submittedName>
</protein>
<dbReference type="RefSeq" id="WP_165874722.1">
    <property type="nucleotide sequence ID" value="NZ_BAAAFU010000001.1"/>
</dbReference>
<name>A0A4R1F3P4_9GAMM</name>
<organism evidence="1 2">
    <name type="scientific">Cocleimonas flava</name>
    <dbReference type="NCBI Taxonomy" id="634765"/>
    <lineage>
        <taxon>Bacteria</taxon>
        <taxon>Pseudomonadati</taxon>
        <taxon>Pseudomonadota</taxon>
        <taxon>Gammaproteobacteria</taxon>
        <taxon>Thiotrichales</taxon>
        <taxon>Thiotrichaceae</taxon>
        <taxon>Cocleimonas</taxon>
    </lineage>
</organism>
<dbReference type="PIRSF" id="PIRSF033328">
    <property type="entry name" value="Phest_Mll4975"/>
    <property type="match status" value="1"/>
</dbReference>
<dbReference type="InterPro" id="IPR009389">
    <property type="entry name" value="DUF1045"/>
</dbReference>
<proteinExistence type="predicted"/>
<reference evidence="1 2" key="1">
    <citation type="submission" date="2019-03" db="EMBL/GenBank/DDBJ databases">
        <title>Genomic Encyclopedia of Type Strains, Phase IV (KMG-IV): sequencing the most valuable type-strain genomes for metagenomic binning, comparative biology and taxonomic classification.</title>
        <authorList>
            <person name="Goeker M."/>
        </authorList>
    </citation>
    <scope>NUCLEOTIDE SEQUENCE [LARGE SCALE GENOMIC DNA]</scope>
    <source>
        <strain evidence="1 2">DSM 24830</strain>
    </source>
</reference>
<dbReference type="SUPFAM" id="SSF55144">
    <property type="entry name" value="LigT-like"/>
    <property type="match status" value="1"/>
</dbReference>
<gene>
    <name evidence="1" type="ORF">EV695_3006</name>
</gene>
<accession>A0A4R1F3P4</accession>
<dbReference type="InterPro" id="IPR009097">
    <property type="entry name" value="Cyclic_Pdiesterase"/>
</dbReference>
<dbReference type="AlphaFoldDB" id="A0A4R1F3P4"/>
<comment type="caution">
    <text evidence="1">The sequence shown here is derived from an EMBL/GenBank/DDBJ whole genome shotgun (WGS) entry which is preliminary data.</text>
</comment>
<dbReference type="EMBL" id="SMFQ01000004">
    <property type="protein sequence ID" value="TCJ85041.1"/>
    <property type="molecule type" value="Genomic_DNA"/>
</dbReference>